<gene>
    <name evidence="1" type="ORF">ACJ72_08623</name>
</gene>
<evidence type="ECO:0000313" key="1">
    <source>
        <dbReference type="EMBL" id="OAX77082.1"/>
    </source>
</evidence>
<comment type="caution">
    <text evidence="1">The sequence shown here is derived from an EMBL/GenBank/DDBJ whole genome shotgun (WGS) entry which is preliminary data.</text>
</comment>
<proteinExistence type="predicted"/>
<organism evidence="1 2">
    <name type="scientific">Emergomyces africanus</name>
    <dbReference type="NCBI Taxonomy" id="1955775"/>
    <lineage>
        <taxon>Eukaryota</taxon>
        <taxon>Fungi</taxon>
        <taxon>Dikarya</taxon>
        <taxon>Ascomycota</taxon>
        <taxon>Pezizomycotina</taxon>
        <taxon>Eurotiomycetes</taxon>
        <taxon>Eurotiomycetidae</taxon>
        <taxon>Onygenales</taxon>
        <taxon>Ajellomycetaceae</taxon>
        <taxon>Emergomyces</taxon>
    </lineage>
</organism>
<reference evidence="1 2" key="1">
    <citation type="submission" date="2015-07" db="EMBL/GenBank/DDBJ databases">
        <title>Emmonsia species relationships and genome sequence.</title>
        <authorList>
            <person name="Cuomo C.A."/>
            <person name="Schwartz I.S."/>
            <person name="Kenyon C."/>
            <person name="de Hoog G.S."/>
            <person name="Govender N.P."/>
            <person name="Botha A."/>
            <person name="Moreno L."/>
            <person name="de Vries M."/>
            <person name="Munoz J.F."/>
            <person name="Stielow J.B."/>
        </authorList>
    </citation>
    <scope>NUCLEOTIDE SEQUENCE [LARGE SCALE GENOMIC DNA]</scope>
    <source>
        <strain evidence="1 2">CBS 136260</strain>
    </source>
</reference>
<dbReference type="EMBL" id="LGUA01003450">
    <property type="protein sequence ID" value="OAX77082.1"/>
    <property type="molecule type" value="Genomic_DNA"/>
</dbReference>
<protein>
    <submittedName>
        <fullName evidence="1">Uncharacterized protein</fullName>
    </submittedName>
</protein>
<evidence type="ECO:0000313" key="2">
    <source>
        <dbReference type="Proteomes" id="UP000091918"/>
    </source>
</evidence>
<sequence>MILIEIKMNAVTVYDAYISLSVNAFVKDFADMKISFLIDVFSDYNQVILNSKS</sequence>
<name>A0A1B7NK10_9EURO</name>
<accession>A0A1B7NK10</accession>
<keyword evidence="2" id="KW-1185">Reference proteome</keyword>
<dbReference type="OrthoDB" id="5425374at2759"/>
<dbReference type="AlphaFoldDB" id="A0A1B7NK10"/>
<dbReference type="Proteomes" id="UP000091918">
    <property type="component" value="Unassembled WGS sequence"/>
</dbReference>